<dbReference type="InterPro" id="IPR000157">
    <property type="entry name" value="TIR_dom"/>
</dbReference>
<sequence length="394" mass="45406">MAEKKAVSRAPLRIYVLWHKDYAEGQGYADKIYAAFTRDVTTPLSRGIGIPVYFRYEVDNGDKPIDIDFSSTENTAIIILVDANIVVSDKWQEYIVSLRGKMANLNGRHRIYPVAIRKNALNLRQLNGLNFIRLYDYEEDVKSLRLINIISHELCRLLYNLPPIDNRQTQPETSPAPLKIFISHAKIDGREMAENIRDYIAKNASVKTFFDTNDIAIGYDFAHEIESAIDDNTVLLALHTDKYTSSEWCKTEITIAKRKKRPIVVVSLYEKGEERSFPFMSNVKVFKYQSSKNDLEDIIGVALKETLKVKYQEMYIKYLLSINTMKGYTVLSSPPEPLTFLFLKKVKPSCIIYPDPPFCKAELELMYEFNNEYRFVTPTFISLIKEKGEQNGII</sequence>
<proteinExistence type="predicted"/>
<dbReference type="InterPro" id="IPR035897">
    <property type="entry name" value="Toll_tir_struct_dom_sf"/>
</dbReference>
<protein>
    <submittedName>
        <fullName evidence="2">Toll-Interleukin receptor domain protein</fullName>
    </submittedName>
</protein>
<keyword evidence="2" id="KW-0675">Receptor</keyword>
<dbReference type="EMBL" id="LACI01001147">
    <property type="protein sequence ID" value="KJU85134.1"/>
    <property type="molecule type" value="Genomic_DNA"/>
</dbReference>
<dbReference type="Proteomes" id="UP000033423">
    <property type="component" value="Unassembled WGS sequence"/>
</dbReference>
<dbReference type="GO" id="GO:0007165">
    <property type="term" value="P:signal transduction"/>
    <property type="evidence" value="ECO:0007669"/>
    <property type="project" value="InterPro"/>
</dbReference>
<organism evidence="2 3">
    <name type="scientific">Candidatus Magnetobacterium bavaricum</name>
    <dbReference type="NCBI Taxonomy" id="29290"/>
    <lineage>
        <taxon>Bacteria</taxon>
        <taxon>Pseudomonadati</taxon>
        <taxon>Nitrospirota</taxon>
        <taxon>Thermodesulfovibrionia</taxon>
        <taxon>Thermodesulfovibrionales</taxon>
        <taxon>Candidatus Magnetobacteriaceae</taxon>
        <taxon>Candidatus Magnetobacterium</taxon>
    </lineage>
</organism>
<keyword evidence="3" id="KW-1185">Reference proteome</keyword>
<dbReference type="PATRIC" id="fig|29290.4.peg.3549"/>
<reference evidence="2 3" key="1">
    <citation type="submission" date="2015-02" db="EMBL/GenBank/DDBJ databases">
        <title>Single-cell genomics of uncultivated deep-branching MTB reveals a conserved set of magnetosome genes.</title>
        <authorList>
            <person name="Kolinko S."/>
            <person name="Richter M."/>
            <person name="Glockner F.O."/>
            <person name="Brachmann A."/>
            <person name="Schuler D."/>
        </authorList>
    </citation>
    <scope>NUCLEOTIDE SEQUENCE [LARGE SCALE GENOMIC DNA]</scope>
    <source>
        <strain evidence="2">TM-1</strain>
    </source>
</reference>
<dbReference type="Gene3D" id="3.40.50.10140">
    <property type="entry name" value="Toll/interleukin-1 receptor homology (TIR) domain"/>
    <property type="match status" value="1"/>
</dbReference>
<comment type="caution">
    <text evidence="2">The sequence shown here is derived from an EMBL/GenBank/DDBJ whole genome shotgun (WGS) entry which is preliminary data.</text>
</comment>
<evidence type="ECO:0000313" key="2">
    <source>
        <dbReference type="EMBL" id="KJU85134.1"/>
    </source>
</evidence>
<dbReference type="PROSITE" id="PS50104">
    <property type="entry name" value="TIR"/>
    <property type="match status" value="1"/>
</dbReference>
<evidence type="ECO:0000259" key="1">
    <source>
        <dbReference type="PROSITE" id="PS50104"/>
    </source>
</evidence>
<dbReference type="SUPFAM" id="SSF52200">
    <property type="entry name" value="Toll/Interleukin receptor TIR domain"/>
    <property type="match status" value="1"/>
</dbReference>
<accession>A0A0F3GT62</accession>
<feature type="domain" description="TIR" evidence="1">
    <location>
        <begin position="176"/>
        <end position="307"/>
    </location>
</feature>
<dbReference type="Pfam" id="PF13676">
    <property type="entry name" value="TIR_2"/>
    <property type="match status" value="1"/>
</dbReference>
<dbReference type="AlphaFoldDB" id="A0A0F3GT62"/>
<name>A0A0F3GT62_9BACT</name>
<gene>
    <name evidence="2" type="ORF">MBAV_002669</name>
</gene>
<evidence type="ECO:0000313" key="3">
    <source>
        <dbReference type="Proteomes" id="UP000033423"/>
    </source>
</evidence>